<keyword evidence="2" id="KW-1185">Reference proteome</keyword>
<name>A0ABY2SJK5_9HYPH</name>
<comment type="caution">
    <text evidence="1">The sequence shown here is derived from an EMBL/GenBank/DDBJ whole genome shotgun (WGS) entry which is preliminary data.</text>
</comment>
<evidence type="ECO:0000313" key="1">
    <source>
        <dbReference type="EMBL" id="TKI04251.1"/>
    </source>
</evidence>
<dbReference type="Gene3D" id="2.70.98.10">
    <property type="match status" value="1"/>
</dbReference>
<accession>A0ABY2SJK5</accession>
<organism evidence="1 2">
    <name type="scientific">Martelella alba</name>
    <dbReference type="NCBI Taxonomy" id="2590451"/>
    <lineage>
        <taxon>Bacteria</taxon>
        <taxon>Pseudomonadati</taxon>
        <taxon>Pseudomonadota</taxon>
        <taxon>Alphaproteobacteria</taxon>
        <taxon>Hyphomicrobiales</taxon>
        <taxon>Aurantimonadaceae</taxon>
        <taxon>Martelella</taxon>
    </lineage>
</organism>
<dbReference type="InterPro" id="IPR027839">
    <property type="entry name" value="DUF4432"/>
</dbReference>
<dbReference type="InterPro" id="IPR014718">
    <property type="entry name" value="GH-type_carb-bd"/>
</dbReference>
<dbReference type="EMBL" id="SZPQ01000031">
    <property type="protein sequence ID" value="TKI04251.1"/>
    <property type="molecule type" value="Genomic_DNA"/>
</dbReference>
<evidence type="ECO:0000313" key="2">
    <source>
        <dbReference type="Proteomes" id="UP000305202"/>
    </source>
</evidence>
<dbReference type="CDD" id="cd09269">
    <property type="entry name" value="deoxyribose_mutarotase"/>
    <property type="match status" value="1"/>
</dbReference>
<reference evidence="1 2" key="1">
    <citation type="submission" date="2019-04" db="EMBL/GenBank/DDBJ databases">
        <authorList>
            <person name="Li M."/>
            <person name="Gao C."/>
        </authorList>
    </citation>
    <scope>NUCLEOTIDE SEQUENCE [LARGE SCALE GENOMIC DNA]</scope>
    <source>
        <strain evidence="1 2">BGMRC 2031</strain>
    </source>
</reference>
<dbReference type="InterPro" id="IPR011013">
    <property type="entry name" value="Gal_mutarotase_sf_dom"/>
</dbReference>
<gene>
    <name evidence="1" type="ORF">FCN80_18745</name>
</gene>
<protein>
    <submittedName>
        <fullName evidence="1">DUF4432 family protein</fullName>
    </submittedName>
</protein>
<dbReference type="SUPFAM" id="SSF74650">
    <property type="entry name" value="Galactose mutarotase-like"/>
    <property type="match status" value="1"/>
</dbReference>
<dbReference type="RefSeq" id="WP_136991690.1">
    <property type="nucleotide sequence ID" value="NZ_SZPQ01000031.1"/>
</dbReference>
<proteinExistence type="predicted"/>
<dbReference type="Proteomes" id="UP000305202">
    <property type="component" value="Unassembled WGS sequence"/>
</dbReference>
<dbReference type="Pfam" id="PF14486">
    <property type="entry name" value="DUF4432"/>
    <property type="match status" value="1"/>
</dbReference>
<sequence>MSVVIHLQRNQFSELPVCLVESAEYSVTLFKYRSGIEAVTLRNRRGFVTLLPYFGQMIWDAEFDGHTLKMANPFSEPKQGVSVVDSYGCFAFHSGLLSNGCPGPEDDHPLHGEMPCAPLDSACLILEGDSVVLGGEVEYVKGFGHHYRAVPTVRLAAGETLITIGMKVTNLASVAMPLQYMCHMNYAYLPGAVFSQNIPAEAFALRTSVPAHVHPTPQWRDYTAMLAQNPSRFGALDQPQLYDPEIVFFADNLAQYAGQLAFFMQAPDGGPRFVTRFASAQFNYATRWILYNGDQRVAAFVLPATCRPEGRLAARRAGALIQLAAGETREFQVTTGLDG</sequence>